<keyword evidence="4" id="KW-1185">Reference proteome</keyword>
<dbReference type="STRING" id="1267021.FPB0191_02199"/>
<feature type="domain" description="DUF2326" evidence="2">
    <location>
        <begin position="454"/>
        <end position="590"/>
    </location>
</feature>
<evidence type="ECO:0000313" key="3">
    <source>
        <dbReference type="EMBL" id="AJA46003.1"/>
    </source>
</evidence>
<reference evidence="3 4" key="1">
    <citation type="journal article" date="2014" name="Appl. Environ. Microbiol.">
        <title>Gut symbionts from distinct hosts exhibit genotoxic activity via divergent colibactin biosynthetic pathways.</title>
        <authorList>
            <person name="Engel P."/>
            <person name="Vizcaino M.I."/>
            <person name="Crawford J.M."/>
        </authorList>
    </citation>
    <scope>NUCLEOTIDE SEQUENCE [LARGE SCALE GENOMIC DNA]</scope>
    <source>
        <strain evidence="3 4">PEB0191</strain>
    </source>
</reference>
<dbReference type="KEGG" id="fpp:FPB0191_02199"/>
<dbReference type="AlphaFoldDB" id="A0A0A7S3K5"/>
<dbReference type="Pfam" id="PF10088">
    <property type="entry name" value="DUF2326"/>
    <property type="match status" value="1"/>
</dbReference>
<dbReference type="InterPro" id="IPR018760">
    <property type="entry name" value="DUF2326"/>
</dbReference>
<protein>
    <recommendedName>
        <fullName evidence="2">DUF2326 domain-containing protein</fullName>
    </recommendedName>
</protein>
<dbReference type="Proteomes" id="UP000030901">
    <property type="component" value="Chromosome"/>
</dbReference>
<evidence type="ECO:0000313" key="4">
    <source>
        <dbReference type="Proteomes" id="UP000030901"/>
    </source>
</evidence>
<dbReference type="OrthoDB" id="7888902at2"/>
<keyword evidence="1" id="KW-0175">Coiled coil</keyword>
<proteinExistence type="predicted"/>
<dbReference type="EMBL" id="CP009056">
    <property type="protein sequence ID" value="AJA46003.1"/>
    <property type="molecule type" value="Genomic_DNA"/>
</dbReference>
<feature type="coiled-coil region" evidence="1">
    <location>
        <begin position="189"/>
        <end position="216"/>
    </location>
</feature>
<organism evidence="3 4">
    <name type="scientific">Frischella perrara</name>
    <dbReference type="NCBI Taxonomy" id="1267021"/>
    <lineage>
        <taxon>Bacteria</taxon>
        <taxon>Pseudomonadati</taxon>
        <taxon>Pseudomonadota</taxon>
        <taxon>Gammaproteobacteria</taxon>
        <taxon>Orbales</taxon>
        <taxon>Orbaceae</taxon>
        <taxon>Frischella</taxon>
    </lineage>
</organism>
<dbReference type="HOGENOM" id="CLU_456234_0_0_6"/>
<accession>A0A0A7S3K5</accession>
<evidence type="ECO:0000256" key="1">
    <source>
        <dbReference type="SAM" id="Coils"/>
    </source>
</evidence>
<dbReference type="RefSeq" id="WP_039106097.1">
    <property type="nucleotide sequence ID" value="NZ_CP009056.1"/>
</dbReference>
<evidence type="ECO:0000259" key="2">
    <source>
        <dbReference type="Pfam" id="PF10088"/>
    </source>
</evidence>
<sequence length="593" mass="70197">MKLSKLYSNKPDLFETIFFSSGLNVIQGEIRLPENKRKDTHNLGKSILGKLLDFCFLSKKNAKFFLFKHEQLFNQFVFFLELELEDRSYITIRRSVTDATRINIKKHNDSHQDFTQSTHWDHENLPFEKAKEILDSILNFYCLKPWHYRNILGYLLRSQDDYRDVFQLKKFASKHKHWKPILAHILGFNSDLIEKHYELESQLNDAQNREKLVEQELGGSIEDISQIDGLLLLKQQDVNERQRLLDKFDFHSVDQAKTKKIIDELDLEIATLNKKRYSLEFNRKKIELSLKKQQILFDPNEAENLYREAGILFPQQLKKDFDQLITFNRAITEERNKYLIEELSSIKNKLKNIDQTLSQLENERIQTLSFLCETDVFDKYKQISNELITLKADISFLERQREFINKLQVLRAEIRQIREQYQNIQIDIERDLEEQNKKETSLFSEVRLYFSRIVEDVISRKALLNVKINQEGHLDFSADILDEAGRSTSADDGHTYKKLLCVAFDLAILRAHLKDNFPRFVYHDGIFESLDDRKKVNLLNVIRQYSDFGIQQIITVIDSDIPLDNDIFFNNNDIVLVLHDEGMQGRLFKLPSW</sequence>
<name>A0A0A7S3K5_FRIPE</name>
<feature type="coiled-coil region" evidence="1">
    <location>
        <begin position="343"/>
        <end position="438"/>
    </location>
</feature>
<gene>
    <name evidence="3" type="ORF">FPB0191_02199</name>
</gene>